<accession>A0A2H0XD84</accession>
<dbReference type="Gene3D" id="3.60.15.10">
    <property type="entry name" value="Ribonuclease Z/Hydroxyacylglutathione hydrolase-like"/>
    <property type="match status" value="1"/>
</dbReference>
<gene>
    <name evidence="1" type="ORF">COT49_03240</name>
</gene>
<dbReference type="Proteomes" id="UP000230340">
    <property type="component" value="Unassembled WGS sequence"/>
</dbReference>
<evidence type="ECO:0000313" key="1">
    <source>
        <dbReference type="EMBL" id="PIS22894.1"/>
    </source>
</evidence>
<dbReference type="Pfam" id="PF13483">
    <property type="entry name" value="Lactamase_B_3"/>
    <property type="match status" value="1"/>
</dbReference>
<evidence type="ECO:0008006" key="3">
    <source>
        <dbReference type="Google" id="ProtNLM"/>
    </source>
</evidence>
<protein>
    <recommendedName>
        <fullName evidence="3">Lactamase</fullName>
    </recommendedName>
</protein>
<dbReference type="SUPFAM" id="SSF56281">
    <property type="entry name" value="Metallo-hydrolase/oxidoreductase"/>
    <property type="match status" value="1"/>
</dbReference>
<reference evidence="2" key="1">
    <citation type="submission" date="2017-09" db="EMBL/GenBank/DDBJ databases">
        <title>Depth-based differentiation of microbial function through sediment-hosted aquifers and enrichment of novel symbionts in the deep terrestrial subsurface.</title>
        <authorList>
            <person name="Probst A.J."/>
            <person name="Ladd B."/>
            <person name="Jarett J.K."/>
            <person name="Geller-Mcgrath D.E."/>
            <person name="Sieber C.M.K."/>
            <person name="Emerson J.B."/>
            <person name="Anantharaman K."/>
            <person name="Thomas B.C."/>
            <person name="Malmstrom R."/>
            <person name="Stieglmeier M."/>
            <person name="Klingl A."/>
            <person name="Woyke T."/>
            <person name="Ryan C.M."/>
            <person name="Banfield J.F."/>
        </authorList>
    </citation>
    <scope>NUCLEOTIDE SEQUENCE [LARGE SCALE GENOMIC DNA]</scope>
</reference>
<comment type="caution">
    <text evidence="1">The sequence shown here is derived from an EMBL/GenBank/DDBJ whole genome shotgun (WGS) entry which is preliminary data.</text>
</comment>
<dbReference type="InterPro" id="IPR036866">
    <property type="entry name" value="RibonucZ/Hydroxyglut_hydro"/>
</dbReference>
<organism evidence="1 2">
    <name type="scientific">candidate division WWE3 bacterium CG08_land_8_20_14_0_20_40_13</name>
    <dbReference type="NCBI Taxonomy" id="1975084"/>
    <lineage>
        <taxon>Bacteria</taxon>
        <taxon>Katanobacteria</taxon>
    </lineage>
</organism>
<sequence length="184" mass="19870">MTITYLGGNSFKIKGSSAVVAISDTVVPDSDILVSTQAPNFPNLPNSPQSPFLIDSSGEYEVKGVHIYGYNTQKDNLAFLINIDGFNIVHLGATKKLLDDDLASELSTADILMLSVGGKSTMDTETATEIVSQIEPKIVIPMNFETIDDFTKAMGRVKTDDLDKLSLKSPGDLPEETEVIILKS</sequence>
<name>A0A2H0XD84_UNCKA</name>
<evidence type="ECO:0000313" key="2">
    <source>
        <dbReference type="Proteomes" id="UP000230340"/>
    </source>
</evidence>
<dbReference type="AlphaFoldDB" id="A0A2H0XD84"/>
<dbReference type="EMBL" id="PEYT01000027">
    <property type="protein sequence ID" value="PIS22894.1"/>
    <property type="molecule type" value="Genomic_DNA"/>
</dbReference>
<proteinExistence type="predicted"/>
<dbReference type="PANTHER" id="PTHR39189:SF1">
    <property type="entry name" value="UPF0173 METAL-DEPENDENT HYDROLASE YTKL"/>
    <property type="match status" value="1"/>
</dbReference>
<dbReference type="PANTHER" id="PTHR39189">
    <property type="entry name" value="UPF0173 METAL-DEPENDENT HYDROLASE YTKL"/>
    <property type="match status" value="1"/>
</dbReference>